<dbReference type="EMBL" id="BTGU01000987">
    <property type="protein sequence ID" value="GMN69970.1"/>
    <property type="molecule type" value="Genomic_DNA"/>
</dbReference>
<proteinExistence type="predicted"/>
<feature type="transmembrane region" description="Helical" evidence="2">
    <location>
        <begin position="6"/>
        <end position="25"/>
    </location>
</feature>
<keyword evidence="2" id="KW-0812">Transmembrane</keyword>
<evidence type="ECO:0000313" key="4">
    <source>
        <dbReference type="Proteomes" id="UP001187192"/>
    </source>
</evidence>
<dbReference type="AlphaFoldDB" id="A0AA88EBL0"/>
<dbReference type="Proteomes" id="UP001187192">
    <property type="component" value="Unassembled WGS sequence"/>
</dbReference>
<gene>
    <name evidence="3" type="ORF">TIFTF001_039015</name>
</gene>
<keyword evidence="4" id="KW-1185">Reference proteome</keyword>
<name>A0AA88EBL0_FICCA</name>
<feature type="region of interest" description="Disordered" evidence="1">
    <location>
        <begin position="59"/>
        <end position="82"/>
    </location>
</feature>
<sequence>MEKQVMIPVACVMIPMACAIVHNFIRMVQVDDHILEEYQTDGVPVCRHVDVNADVVLPDGDDDAGSSIGSQQDASTSGAMNQKREVLADEMWDIYQRFP</sequence>
<accession>A0AA88EBL0</accession>
<evidence type="ECO:0000313" key="3">
    <source>
        <dbReference type="EMBL" id="GMN69970.1"/>
    </source>
</evidence>
<protein>
    <submittedName>
        <fullName evidence="3">Uncharacterized protein</fullName>
    </submittedName>
</protein>
<comment type="caution">
    <text evidence="3">The sequence shown here is derived from an EMBL/GenBank/DDBJ whole genome shotgun (WGS) entry which is preliminary data.</text>
</comment>
<organism evidence="3 4">
    <name type="scientific">Ficus carica</name>
    <name type="common">Common fig</name>
    <dbReference type="NCBI Taxonomy" id="3494"/>
    <lineage>
        <taxon>Eukaryota</taxon>
        <taxon>Viridiplantae</taxon>
        <taxon>Streptophyta</taxon>
        <taxon>Embryophyta</taxon>
        <taxon>Tracheophyta</taxon>
        <taxon>Spermatophyta</taxon>
        <taxon>Magnoliopsida</taxon>
        <taxon>eudicotyledons</taxon>
        <taxon>Gunneridae</taxon>
        <taxon>Pentapetalae</taxon>
        <taxon>rosids</taxon>
        <taxon>fabids</taxon>
        <taxon>Rosales</taxon>
        <taxon>Moraceae</taxon>
        <taxon>Ficeae</taxon>
        <taxon>Ficus</taxon>
    </lineage>
</organism>
<evidence type="ECO:0000256" key="1">
    <source>
        <dbReference type="SAM" id="MobiDB-lite"/>
    </source>
</evidence>
<reference evidence="3" key="1">
    <citation type="submission" date="2023-07" db="EMBL/GenBank/DDBJ databases">
        <title>draft genome sequence of fig (Ficus carica).</title>
        <authorList>
            <person name="Takahashi T."/>
            <person name="Nishimura K."/>
        </authorList>
    </citation>
    <scope>NUCLEOTIDE SEQUENCE</scope>
</reference>
<evidence type="ECO:0000256" key="2">
    <source>
        <dbReference type="SAM" id="Phobius"/>
    </source>
</evidence>
<keyword evidence="2" id="KW-0472">Membrane</keyword>
<keyword evidence="2" id="KW-1133">Transmembrane helix</keyword>